<organism evidence="2 3">
    <name type="scientific">Pseudonaja textilis</name>
    <name type="common">Eastern brown snake</name>
    <dbReference type="NCBI Taxonomy" id="8673"/>
    <lineage>
        <taxon>Eukaryota</taxon>
        <taxon>Metazoa</taxon>
        <taxon>Chordata</taxon>
        <taxon>Craniata</taxon>
        <taxon>Vertebrata</taxon>
        <taxon>Euteleostomi</taxon>
        <taxon>Lepidosauria</taxon>
        <taxon>Squamata</taxon>
        <taxon>Bifurcata</taxon>
        <taxon>Unidentata</taxon>
        <taxon>Episquamata</taxon>
        <taxon>Toxicofera</taxon>
        <taxon>Serpentes</taxon>
        <taxon>Colubroidea</taxon>
        <taxon>Elapidae</taxon>
        <taxon>Hydrophiinae</taxon>
        <taxon>Pseudonaja</taxon>
    </lineage>
</organism>
<dbReference type="GO" id="GO:0042609">
    <property type="term" value="F:CD4 receptor binding"/>
    <property type="evidence" value="ECO:0007669"/>
    <property type="project" value="TreeGrafter"/>
</dbReference>
<dbReference type="GO" id="GO:0019903">
    <property type="term" value="F:protein phosphatase binding"/>
    <property type="evidence" value="ECO:0007669"/>
    <property type="project" value="TreeGrafter"/>
</dbReference>
<dbReference type="GO" id="GO:0055037">
    <property type="term" value="C:recycling endosome"/>
    <property type="evidence" value="ECO:0007669"/>
    <property type="project" value="TreeGrafter"/>
</dbReference>
<reference evidence="2" key="1">
    <citation type="submission" date="2025-08" db="UniProtKB">
        <authorList>
            <consortium name="Ensembl"/>
        </authorList>
    </citation>
    <scope>IDENTIFICATION</scope>
</reference>
<dbReference type="GO" id="GO:0042113">
    <property type="term" value="P:B cell activation"/>
    <property type="evidence" value="ECO:0007669"/>
    <property type="project" value="TreeGrafter"/>
</dbReference>
<dbReference type="GO" id="GO:0030888">
    <property type="term" value="P:regulation of B cell proliferation"/>
    <property type="evidence" value="ECO:0007669"/>
    <property type="project" value="TreeGrafter"/>
</dbReference>
<dbReference type="InterPro" id="IPR013106">
    <property type="entry name" value="Ig_V-set"/>
</dbReference>
<evidence type="ECO:0000313" key="2">
    <source>
        <dbReference type="Ensembl" id="ENSPTXP00000021515.1"/>
    </source>
</evidence>
<dbReference type="GO" id="GO:0033691">
    <property type="term" value="F:sialic acid binding"/>
    <property type="evidence" value="ECO:0007669"/>
    <property type="project" value="TreeGrafter"/>
</dbReference>
<protein>
    <recommendedName>
        <fullName evidence="1">Immunoglobulin V-set domain-containing protein</fullName>
    </recommendedName>
</protein>
<dbReference type="Proteomes" id="UP000472273">
    <property type="component" value="Unplaced"/>
</dbReference>
<dbReference type="GO" id="GO:0009897">
    <property type="term" value="C:external side of plasma membrane"/>
    <property type="evidence" value="ECO:0007669"/>
    <property type="project" value="TreeGrafter"/>
</dbReference>
<sequence>MVKQGLEFGLIGVALRLEQITWSQLGRWYFFHINPKVLVAWTGSCVLIPCQIEERMHSKKILPFGNNSWSKGKTTLLYNSSQNSGTITTVSDDALPSRIWFLGNLTNRDCSLLINPVRMLDSGTYEVKVIVSKALFSISLCIFPQEASLVNGSF</sequence>
<dbReference type="GO" id="GO:0050859">
    <property type="term" value="P:negative regulation of B cell receptor signaling pathway"/>
    <property type="evidence" value="ECO:0007669"/>
    <property type="project" value="TreeGrafter"/>
</dbReference>
<dbReference type="InterPro" id="IPR013783">
    <property type="entry name" value="Ig-like_fold"/>
</dbReference>
<dbReference type="SUPFAM" id="SSF48726">
    <property type="entry name" value="Immunoglobulin"/>
    <property type="match status" value="1"/>
</dbReference>
<proteinExistence type="predicted"/>
<reference evidence="2" key="2">
    <citation type="submission" date="2025-09" db="UniProtKB">
        <authorList>
            <consortium name="Ensembl"/>
        </authorList>
    </citation>
    <scope>IDENTIFICATION</scope>
</reference>
<dbReference type="Pfam" id="PF07686">
    <property type="entry name" value="V-set"/>
    <property type="match status" value="1"/>
</dbReference>
<keyword evidence="3" id="KW-1185">Reference proteome</keyword>
<dbReference type="PANTHER" id="PTHR46958">
    <property type="entry name" value="B-CELL RECEPTOR CD22"/>
    <property type="match status" value="1"/>
</dbReference>
<dbReference type="PANTHER" id="PTHR46958:SF1">
    <property type="entry name" value="B-CELL RECEPTOR CD22"/>
    <property type="match status" value="1"/>
</dbReference>
<evidence type="ECO:0000313" key="3">
    <source>
        <dbReference type="Proteomes" id="UP000472273"/>
    </source>
</evidence>
<dbReference type="InterPro" id="IPR036179">
    <property type="entry name" value="Ig-like_dom_sf"/>
</dbReference>
<feature type="domain" description="Immunoglobulin V-set" evidence="1">
    <location>
        <begin position="34"/>
        <end position="131"/>
    </location>
</feature>
<dbReference type="GO" id="GO:0005769">
    <property type="term" value="C:early endosome"/>
    <property type="evidence" value="ECO:0007669"/>
    <property type="project" value="TreeGrafter"/>
</dbReference>
<dbReference type="AlphaFoldDB" id="A0A670ZCR0"/>
<dbReference type="GO" id="GO:0070062">
    <property type="term" value="C:extracellular exosome"/>
    <property type="evidence" value="ECO:0007669"/>
    <property type="project" value="TreeGrafter"/>
</dbReference>
<evidence type="ECO:0000259" key="1">
    <source>
        <dbReference type="Pfam" id="PF07686"/>
    </source>
</evidence>
<dbReference type="GeneTree" id="ENSGT01030000238989"/>
<name>A0A670ZCR0_PSETE</name>
<dbReference type="Ensembl" id="ENSPTXT00000022172.1">
    <property type="protein sequence ID" value="ENSPTXP00000021515.1"/>
    <property type="gene ID" value="ENSPTXG00000014884.1"/>
</dbReference>
<accession>A0A670ZCR0</accession>
<dbReference type="Gene3D" id="2.60.40.10">
    <property type="entry name" value="Immunoglobulins"/>
    <property type="match status" value="1"/>
</dbReference>